<dbReference type="InterPro" id="IPR008514">
    <property type="entry name" value="T6SS_Hcp"/>
</dbReference>
<evidence type="ECO:0008006" key="3">
    <source>
        <dbReference type="Google" id="ProtNLM"/>
    </source>
</evidence>
<evidence type="ECO:0000313" key="1">
    <source>
        <dbReference type="EMBL" id="GAA4346964.1"/>
    </source>
</evidence>
<dbReference type="EMBL" id="BAABGJ010000043">
    <property type="protein sequence ID" value="GAA4346964.1"/>
    <property type="molecule type" value="Genomic_DNA"/>
</dbReference>
<comment type="caution">
    <text evidence="1">The sequence shown here is derived from an EMBL/GenBank/DDBJ whole genome shotgun (WGS) entry which is preliminary data.</text>
</comment>
<dbReference type="InterPro" id="IPR036624">
    <property type="entry name" value="Hcp1-lik_sf"/>
</dbReference>
<organism evidence="1 2">
    <name type="scientific">Variovorax defluvii</name>
    <dbReference type="NCBI Taxonomy" id="913761"/>
    <lineage>
        <taxon>Bacteria</taxon>
        <taxon>Pseudomonadati</taxon>
        <taxon>Pseudomonadota</taxon>
        <taxon>Betaproteobacteria</taxon>
        <taxon>Burkholderiales</taxon>
        <taxon>Comamonadaceae</taxon>
        <taxon>Variovorax</taxon>
    </lineage>
</organism>
<name>A0ABP8HXS1_9BURK</name>
<reference evidence="2" key="1">
    <citation type="journal article" date="2019" name="Int. J. Syst. Evol. Microbiol.">
        <title>The Global Catalogue of Microorganisms (GCM) 10K type strain sequencing project: providing services to taxonomists for standard genome sequencing and annotation.</title>
        <authorList>
            <consortium name="The Broad Institute Genomics Platform"/>
            <consortium name="The Broad Institute Genome Sequencing Center for Infectious Disease"/>
            <person name="Wu L."/>
            <person name="Ma J."/>
        </authorList>
    </citation>
    <scope>NUCLEOTIDE SEQUENCE [LARGE SCALE GENOMIC DNA]</scope>
    <source>
        <strain evidence="2">JCM 17804</strain>
    </source>
</reference>
<keyword evidence="2" id="KW-1185">Reference proteome</keyword>
<proteinExistence type="predicted"/>
<dbReference type="Gene3D" id="2.30.110.20">
    <property type="entry name" value="Hcp1-like"/>
    <property type="match status" value="1"/>
</dbReference>
<protein>
    <recommendedName>
        <fullName evidence="3">Type VI secretion system tube protein Hcp</fullName>
    </recommendedName>
</protein>
<dbReference type="SUPFAM" id="SSF141452">
    <property type="entry name" value="Hcp1-like"/>
    <property type="match status" value="1"/>
</dbReference>
<gene>
    <name evidence="1" type="ORF">GCM10023165_31780</name>
</gene>
<sequence length="185" mass="20326">MAWTIDGTLDPDEALRLLDHMTGPSDNDFAMLIENKGTVMEGESKREYEDGKQRMDIAGYAYLAEVKTPPGASKGKVRNHPLIVVRNCDAATASIASLMKNQDSDIKVQLSVFKAGGDSSKDMQPTLEIVLEGARVDTHSILTGGMPRRPCEIIFFHYRKVELRSAPQKATGQRGAVRSCVMNND</sequence>
<dbReference type="RefSeq" id="WP_345539065.1">
    <property type="nucleotide sequence ID" value="NZ_BAABGJ010000043.1"/>
</dbReference>
<dbReference type="Pfam" id="PF05638">
    <property type="entry name" value="T6SS_HCP"/>
    <property type="match status" value="1"/>
</dbReference>
<dbReference type="Proteomes" id="UP001500975">
    <property type="component" value="Unassembled WGS sequence"/>
</dbReference>
<accession>A0ABP8HXS1</accession>
<evidence type="ECO:0000313" key="2">
    <source>
        <dbReference type="Proteomes" id="UP001500975"/>
    </source>
</evidence>